<accession>A0A6J5KFP9</accession>
<organism evidence="3 4">
    <name type="scientific">Paraburkholderia phenoliruptrix</name>
    <dbReference type="NCBI Taxonomy" id="252970"/>
    <lineage>
        <taxon>Bacteria</taxon>
        <taxon>Pseudomonadati</taxon>
        <taxon>Pseudomonadota</taxon>
        <taxon>Betaproteobacteria</taxon>
        <taxon>Burkholderiales</taxon>
        <taxon>Burkholderiaceae</taxon>
        <taxon>Paraburkholderia</taxon>
    </lineage>
</organism>
<dbReference type="Gene3D" id="2.160.20.10">
    <property type="entry name" value="Single-stranded right-handed beta-helix, Pectin lyase-like"/>
    <property type="match status" value="1"/>
</dbReference>
<feature type="chain" id="PRO_5027051161" description="Filamentous haemagglutinin FhaB/tRNA nuclease CdiA-like TPS domain-containing protein" evidence="1">
    <location>
        <begin position="37"/>
        <end position="634"/>
    </location>
</feature>
<dbReference type="SMART" id="SM00912">
    <property type="entry name" value="Haemagg_act"/>
    <property type="match status" value="1"/>
</dbReference>
<sequence>MTKNFSPDTSGRFAARNYRLALLPALLMAVVGSASAVDGGVIAAGTGAIKTQGKATTISQSSDKMIVNWKDFNIGKDQSVAVNQPGATSAVLNRVTAANATQIDGTLKANGRVFVVNPAGVVFGKNAKVDVGSLVASALNVHDQEFMDGGQPYGGNYRSLNLYPGQAEAKVMNNGKLVARESVSLVGPQVINSGVIQAKDVTLGAANGAALVMNDSSLRLLLGEQAQHALVANHGSITANGGDVTLSTSATGAIIGTVIQNTGRIEATSASVKEGGAIRLSSMDGGKISVGGRLSGDNAVVISSEGQSGILSPSGTLLDPAIARARVYSAPSTHDVAIESGAKLASKGSVEIRSYGGKVDVNGLINAGADVKIDSTVLTYGDLGPETADGMITTNGRINAQSVQLTSNSININAPINAANGVGATTYTGDINQRANVTATTGSVNLVSGANLVQSDGVKTSAGAGVVLRSQLMSPLFSVRTPAGSIRVANVEAKRITVDGGDVTLAGNLKADGDIAVKSSLYSPPCPADMGCIAVMRGGDLLQSGNVISRTGDVTLNAHGSLSQSALSRTTAGDNVTLSAKNVTTGIVQAGNRITIRANDARLGGKLTAQEIDLPAATTNTEGNIRILPKSANL</sequence>
<dbReference type="RefSeq" id="WP_014972693.1">
    <property type="nucleotide sequence ID" value="NZ_CADILN010000012.1"/>
</dbReference>
<dbReference type="InterPro" id="IPR008638">
    <property type="entry name" value="FhaB/CdiA-like_TPS"/>
</dbReference>
<gene>
    <name evidence="3" type="ORF">LMG9964_05828</name>
</gene>
<evidence type="ECO:0000313" key="4">
    <source>
        <dbReference type="Proteomes" id="UP000494102"/>
    </source>
</evidence>
<dbReference type="InterPro" id="IPR050909">
    <property type="entry name" value="Bact_Autotransporter_VF"/>
</dbReference>
<dbReference type="AlphaFoldDB" id="A0A6J5KFP9"/>
<dbReference type="EMBL" id="CADILN010000012">
    <property type="protein sequence ID" value="CAB4052142.1"/>
    <property type="molecule type" value="Genomic_DNA"/>
</dbReference>
<dbReference type="SUPFAM" id="SSF51126">
    <property type="entry name" value="Pectin lyase-like"/>
    <property type="match status" value="1"/>
</dbReference>
<evidence type="ECO:0000256" key="1">
    <source>
        <dbReference type="SAM" id="SignalP"/>
    </source>
</evidence>
<dbReference type="InterPro" id="IPR011050">
    <property type="entry name" value="Pectin_lyase_fold/virulence"/>
</dbReference>
<feature type="domain" description="Filamentous haemagglutinin FhaB/tRNA nuclease CdiA-like TPS" evidence="2">
    <location>
        <begin position="34"/>
        <end position="145"/>
    </location>
</feature>
<protein>
    <recommendedName>
        <fullName evidence="2">Filamentous haemagglutinin FhaB/tRNA nuclease CdiA-like TPS domain-containing protein</fullName>
    </recommendedName>
</protein>
<dbReference type="GeneID" id="27800129"/>
<feature type="signal peptide" evidence="1">
    <location>
        <begin position="1"/>
        <end position="36"/>
    </location>
</feature>
<dbReference type="Pfam" id="PF05860">
    <property type="entry name" value="TPS"/>
    <property type="match status" value="1"/>
</dbReference>
<dbReference type="InterPro" id="IPR012334">
    <property type="entry name" value="Pectin_lyas_fold"/>
</dbReference>
<evidence type="ECO:0000259" key="2">
    <source>
        <dbReference type="SMART" id="SM00912"/>
    </source>
</evidence>
<reference evidence="3 4" key="1">
    <citation type="submission" date="2020-04" db="EMBL/GenBank/DDBJ databases">
        <authorList>
            <person name="De Canck E."/>
        </authorList>
    </citation>
    <scope>NUCLEOTIDE SEQUENCE [LARGE SCALE GENOMIC DNA]</scope>
    <source>
        <strain evidence="3 4">LMG 9964</strain>
    </source>
</reference>
<proteinExistence type="predicted"/>
<keyword evidence="1" id="KW-0732">Signal</keyword>
<dbReference type="PANTHER" id="PTHR12338">
    <property type="entry name" value="AUTOTRANSPORTER"/>
    <property type="match status" value="1"/>
</dbReference>
<name>A0A6J5KFP9_9BURK</name>
<dbReference type="NCBIfam" id="TIGR01901">
    <property type="entry name" value="adhes_NPXG"/>
    <property type="match status" value="1"/>
</dbReference>
<dbReference type="PANTHER" id="PTHR12338:SF5">
    <property type="entry name" value="ANTIGEN 43-RELATED"/>
    <property type="match status" value="1"/>
</dbReference>
<evidence type="ECO:0000313" key="3">
    <source>
        <dbReference type="EMBL" id="CAB4052142.1"/>
    </source>
</evidence>
<dbReference type="Proteomes" id="UP000494102">
    <property type="component" value="Unassembled WGS sequence"/>
</dbReference>